<comment type="caution">
    <text evidence="1">The sequence shown here is derived from an EMBL/GenBank/DDBJ whole genome shotgun (WGS) entry which is preliminary data.</text>
</comment>
<evidence type="ECO:0000313" key="1">
    <source>
        <dbReference type="EMBL" id="KAF4351040.1"/>
    </source>
</evidence>
<proteinExistence type="predicted"/>
<reference evidence="1 2" key="1">
    <citation type="journal article" date="2020" name="bioRxiv">
        <title>Sequence and annotation of 42 cannabis genomes reveals extensive copy number variation in cannabinoid synthesis and pathogen resistance genes.</title>
        <authorList>
            <person name="Mckernan K.J."/>
            <person name="Helbert Y."/>
            <person name="Kane L.T."/>
            <person name="Ebling H."/>
            <person name="Zhang L."/>
            <person name="Liu B."/>
            <person name="Eaton Z."/>
            <person name="Mclaughlin S."/>
            <person name="Kingan S."/>
            <person name="Baybayan P."/>
            <person name="Concepcion G."/>
            <person name="Jordan M."/>
            <person name="Riva A."/>
            <person name="Barbazuk W."/>
            <person name="Harkins T."/>
        </authorList>
    </citation>
    <scope>NUCLEOTIDE SEQUENCE [LARGE SCALE GENOMIC DNA]</scope>
    <source>
        <strain evidence="2">cv. Jamaican Lion 4</strain>
        <tissue evidence="1">Leaf</tissue>
    </source>
</reference>
<dbReference type="AlphaFoldDB" id="A0A7J6DZN4"/>
<dbReference type="Proteomes" id="UP000525078">
    <property type="component" value="Unassembled WGS sequence"/>
</dbReference>
<evidence type="ECO:0000313" key="2">
    <source>
        <dbReference type="Proteomes" id="UP000525078"/>
    </source>
</evidence>
<gene>
    <name evidence="1" type="ORF">F8388_016218</name>
</gene>
<organism evidence="1 2">
    <name type="scientific">Cannabis sativa</name>
    <name type="common">Hemp</name>
    <name type="synonym">Marijuana</name>
    <dbReference type="NCBI Taxonomy" id="3483"/>
    <lineage>
        <taxon>Eukaryota</taxon>
        <taxon>Viridiplantae</taxon>
        <taxon>Streptophyta</taxon>
        <taxon>Embryophyta</taxon>
        <taxon>Tracheophyta</taxon>
        <taxon>Spermatophyta</taxon>
        <taxon>Magnoliopsida</taxon>
        <taxon>eudicotyledons</taxon>
        <taxon>Gunneridae</taxon>
        <taxon>Pentapetalae</taxon>
        <taxon>rosids</taxon>
        <taxon>fabids</taxon>
        <taxon>Rosales</taxon>
        <taxon>Cannabaceae</taxon>
        <taxon>Cannabis</taxon>
    </lineage>
</organism>
<dbReference type="EMBL" id="JAATIP010000349">
    <property type="protein sequence ID" value="KAF4351040.1"/>
    <property type="molecule type" value="Genomic_DNA"/>
</dbReference>
<name>A0A7J6DZN4_CANSA</name>
<sequence>MNVEKKLRLICWNTNDVYLGHMTNLYDQGHSKKGAALKTQDTIFSNSLTTKSNMSLKRRIQTGATSSLRSKLTCIEPAAKRLLGGAGKHSSGVLRSVYVACV</sequence>
<protein>
    <submittedName>
        <fullName evidence="1">Uncharacterized protein</fullName>
    </submittedName>
</protein>
<accession>A0A7J6DZN4</accession>